<dbReference type="PROSITE" id="PS00086">
    <property type="entry name" value="CYTOCHROME_P450"/>
    <property type="match status" value="1"/>
</dbReference>
<dbReference type="InterPro" id="IPR002397">
    <property type="entry name" value="Cyt_P450_B"/>
</dbReference>
<evidence type="ECO:0000313" key="3">
    <source>
        <dbReference type="EMBL" id="MEJ5979365.1"/>
    </source>
</evidence>
<evidence type="ECO:0000256" key="2">
    <source>
        <dbReference type="RuleBase" id="RU000461"/>
    </source>
</evidence>
<keyword evidence="2" id="KW-0349">Heme</keyword>
<comment type="caution">
    <text evidence="3">The sequence shown here is derived from an EMBL/GenBank/DDBJ whole genome shotgun (WGS) entry which is preliminary data.</text>
</comment>
<dbReference type="InterPro" id="IPR036396">
    <property type="entry name" value="Cyt_P450_sf"/>
</dbReference>
<dbReference type="SUPFAM" id="SSF48264">
    <property type="entry name" value="Cytochrome P450"/>
    <property type="match status" value="1"/>
</dbReference>
<protein>
    <submittedName>
        <fullName evidence="3">Cytochrome P450</fullName>
    </submittedName>
</protein>
<dbReference type="Proteomes" id="UP001361239">
    <property type="component" value="Unassembled WGS sequence"/>
</dbReference>
<keyword evidence="4" id="KW-1185">Reference proteome</keyword>
<evidence type="ECO:0000256" key="1">
    <source>
        <dbReference type="ARBA" id="ARBA00010617"/>
    </source>
</evidence>
<dbReference type="PANTHER" id="PTHR46696">
    <property type="entry name" value="P450, PUTATIVE (EUROFUNG)-RELATED"/>
    <property type="match status" value="1"/>
</dbReference>
<sequence length="430" mass="47553">MEQQPVALERDYFTDKSVLLDPYDFFEEIRARGPVVQLESRDMLFVTGFKEAVEVLLNKADFSSMIAAPGPVAPLPFEVDGNDISAKVMAYEESIRERDLMINQDGDFHQAARSLLHPLLVPSRLKANEAYMERLAAEMVREMVAKGDCETVGEVAVPYVTLVIADLLGVPAEDRQQFRDVIDQGPPPGNMDDAESTAQSAALTFMIGYFMRYLGERRAHPQADDIMTVLALAKFPDGSLPPLVEPAKAAMFLFAAGQDTSAKLIGNAMRQLCEDLDLQDRLRADPSLIPAFLEEMLRLEGSTKMTARLAVRDTKIGDLDVPAGKRVFVGLAAANRDPRRWDHPDVFVLGRQKIKEHVAFGRGAHTCAGAPLARVEVRVLFEQLLAQTSAIALSEDHHGIAGDRRLDYEASYIIRGLANLHVKLTPRRSA</sequence>
<dbReference type="PRINTS" id="PR00359">
    <property type="entry name" value="BP450"/>
</dbReference>
<comment type="similarity">
    <text evidence="1 2">Belongs to the cytochrome P450 family.</text>
</comment>
<reference evidence="3 4" key="1">
    <citation type="submission" date="2024-03" db="EMBL/GenBank/DDBJ databases">
        <authorList>
            <person name="Jo J.-H."/>
        </authorList>
    </citation>
    <scope>NUCLEOTIDE SEQUENCE [LARGE SCALE GENOMIC DNA]</scope>
    <source>
        <strain evidence="3 4">PS1R-30</strain>
    </source>
</reference>
<dbReference type="Gene3D" id="1.10.630.10">
    <property type="entry name" value="Cytochrome P450"/>
    <property type="match status" value="1"/>
</dbReference>
<dbReference type="InterPro" id="IPR017972">
    <property type="entry name" value="Cyt_P450_CS"/>
</dbReference>
<proteinExistence type="inferred from homology"/>
<accession>A0ABU8S1Y0</accession>
<dbReference type="PANTHER" id="PTHR46696:SF6">
    <property type="entry name" value="P450, PUTATIVE (EUROFUNG)-RELATED"/>
    <property type="match status" value="1"/>
</dbReference>
<dbReference type="InterPro" id="IPR001128">
    <property type="entry name" value="Cyt_P450"/>
</dbReference>
<keyword evidence="2" id="KW-0479">Metal-binding</keyword>
<organism evidence="3 4">
    <name type="scientific">Novosphingobium anseongense</name>
    <dbReference type="NCBI Taxonomy" id="3133436"/>
    <lineage>
        <taxon>Bacteria</taxon>
        <taxon>Pseudomonadati</taxon>
        <taxon>Pseudomonadota</taxon>
        <taxon>Alphaproteobacteria</taxon>
        <taxon>Sphingomonadales</taxon>
        <taxon>Sphingomonadaceae</taxon>
        <taxon>Novosphingobium</taxon>
    </lineage>
</organism>
<keyword evidence="2" id="KW-0560">Oxidoreductase</keyword>
<name>A0ABU8S1Y0_9SPHN</name>
<dbReference type="RefSeq" id="WP_339589303.1">
    <property type="nucleotide sequence ID" value="NZ_JBBHJZ010000007.1"/>
</dbReference>
<dbReference type="Pfam" id="PF00067">
    <property type="entry name" value="p450"/>
    <property type="match status" value="1"/>
</dbReference>
<evidence type="ECO:0000313" key="4">
    <source>
        <dbReference type="Proteomes" id="UP001361239"/>
    </source>
</evidence>
<dbReference type="EMBL" id="JBBHJZ010000007">
    <property type="protein sequence ID" value="MEJ5979365.1"/>
    <property type="molecule type" value="Genomic_DNA"/>
</dbReference>
<gene>
    <name evidence="3" type="ORF">WG901_22115</name>
</gene>
<keyword evidence="2" id="KW-0408">Iron</keyword>
<keyword evidence="2" id="KW-0503">Monooxygenase</keyword>